<gene>
    <name evidence="2" type="ORF">VFH_U000640</name>
    <name evidence="3" type="ORF">VFH_VI056680</name>
    <name evidence="4" type="ORF">VFH_VI056840</name>
</gene>
<evidence type="ECO:0000313" key="5">
    <source>
        <dbReference type="Proteomes" id="UP001157006"/>
    </source>
</evidence>
<dbReference type="EMBL" id="CATIWC010000213">
    <property type="protein sequence ID" value="CAI8582874.1"/>
    <property type="molecule type" value="Genomic_DNA"/>
</dbReference>
<keyword evidence="5" id="KW-1185">Reference proteome</keyword>
<protein>
    <submittedName>
        <fullName evidence="2">Uncharacterized protein</fullName>
    </submittedName>
</protein>
<evidence type="ECO:0000256" key="1">
    <source>
        <dbReference type="SAM" id="MobiDB-lite"/>
    </source>
</evidence>
<evidence type="ECO:0000313" key="3">
    <source>
        <dbReference type="EMBL" id="CAI8617023.1"/>
    </source>
</evidence>
<name>A0AAV0YBN2_VICFA</name>
<feature type="region of interest" description="Disordered" evidence="1">
    <location>
        <begin position="25"/>
        <end position="44"/>
    </location>
</feature>
<feature type="compositionally biased region" description="Polar residues" evidence="1">
    <location>
        <begin position="74"/>
        <end position="88"/>
    </location>
</feature>
<organism evidence="2 5">
    <name type="scientific">Vicia faba</name>
    <name type="common">Broad bean</name>
    <name type="synonym">Faba vulgaris</name>
    <dbReference type="NCBI Taxonomy" id="3906"/>
    <lineage>
        <taxon>Eukaryota</taxon>
        <taxon>Viridiplantae</taxon>
        <taxon>Streptophyta</taxon>
        <taxon>Embryophyta</taxon>
        <taxon>Tracheophyta</taxon>
        <taxon>Spermatophyta</taxon>
        <taxon>Magnoliopsida</taxon>
        <taxon>eudicotyledons</taxon>
        <taxon>Gunneridae</taxon>
        <taxon>Pentapetalae</taxon>
        <taxon>rosids</taxon>
        <taxon>fabids</taxon>
        <taxon>Fabales</taxon>
        <taxon>Fabaceae</taxon>
        <taxon>Papilionoideae</taxon>
        <taxon>50 kb inversion clade</taxon>
        <taxon>NPAAA clade</taxon>
        <taxon>Hologalegina</taxon>
        <taxon>IRL clade</taxon>
        <taxon>Fabeae</taxon>
        <taxon>Vicia</taxon>
    </lineage>
</organism>
<evidence type="ECO:0000313" key="2">
    <source>
        <dbReference type="EMBL" id="CAI8582874.1"/>
    </source>
</evidence>
<proteinExistence type="predicted"/>
<feature type="region of interest" description="Disordered" evidence="1">
    <location>
        <begin position="67"/>
        <end position="88"/>
    </location>
</feature>
<evidence type="ECO:0000313" key="4">
    <source>
        <dbReference type="EMBL" id="CAI8617027.1"/>
    </source>
</evidence>
<dbReference type="Proteomes" id="UP001157006">
    <property type="component" value="Chromosome 6"/>
</dbReference>
<reference evidence="2 5" key="1">
    <citation type="submission" date="2023-01" db="EMBL/GenBank/DDBJ databases">
        <authorList>
            <person name="Kreplak J."/>
        </authorList>
    </citation>
    <scope>NUCLEOTIDE SEQUENCE [LARGE SCALE GENOMIC DNA]</scope>
</reference>
<dbReference type="EMBL" id="OX451741">
    <property type="protein sequence ID" value="CAI8617023.1"/>
    <property type="molecule type" value="Genomic_DNA"/>
</dbReference>
<dbReference type="Proteomes" id="UP001157006">
    <property type="component" value="Unassembled WGS sequence"/>
</dbReference>
<sequence>MNSTTNDHSFSPSWNEFIQDKMSESCGSNDFSHADGEVSSTKQTHKELYAYGEVSSTKRTHKELYLEEAESTEKMASTAEQQSRSKSYSFGRGLNARWAW</sequence>
<accession>A0AAV0YBN2</accession>
<dbReference type="AlphaFoldDB" id="A0AAV0YBN2"/>
<dbReference type="EMBL" id="OX451741">
    <property type="protein sequence ID" value="CAI8617027.1"/>
    <property type="molecule type" value="Genomic_DNA"/>
</dbReference>